<dbReference type="Pfam" id="PF00168">
    <property type="entry name" value="C2"/>
    <property type="match status" value="2"/>
</dbReference>
<evidence type="ECO:0000259" key="14">
    <source>
        <dbReference type="PROSITE" id="PS51847"/>
    </source>
</evidence>
<accession>A0A7J7HRR1</accession>
<comment type="caution">
    <text evidence="15">The sequence shown here is derived from an EMBL/GenBank/DDBJ whole genome shotgun (WGS) entry which is preliminary data.</text>
</comment>
<keyword evidence="11 12" id="KW-0472">Membrane</keyword>
<evidence type="ECO:0000259" key="13">
    <source>
        <dbReference type="PROSITE" id="PS50004"/>
    </source>
</evidence>
<dbReference type="PANTHER" id="PTHR10774">
    <property type="entry name" value="EXTENDED SYNAPTOTAGMIN-RELATED"/>
    <property type="match status" value="1"/>
</dbReference>
<keyword evidence="5" id="KW-0479">Metal-binding</keyword>
<gene>
    <name evidence="15" type="ORF">HYC85_008091</name>
</gene>
<evidence type="ECO:0000313" key="16">
    <source>
        <dbReference type="Proteomes" id="UP000593564"/>
    </source>
</evidence>
<dbReference type="GO" id="GO:0046872">
    <property type="term" value="F:metal ion binding"/>
    <property type="evidence" value="ECO:0007669"/>
    <property type="project" value="UniProtKB-KW"/>
</dbReference>
<evidence type="ECO:0000256" key="4">
    <source>
        <dbReference type="ARBA" id="ARBA00022692"/>
    </source>
</evidence>
<comment type="subcellular location">
    <subcellularLocation>
        <location evidence="1">Membrane</location>
        <topology evidence="1">Single-pass membrane protein</topology>
    </subcellularLocation>
</comment>
<evidence type="ECO:0000256" key="7">
    <source>
        <dbReference type="ARBA" id="ARBA00022837"/>
    </source>
</evidence>
<dbReference type="InterPro" id="IPR031468">
    <property type="entry name" value="SMP_LBD"/>
</dbReference>
<dbReference type="GO" id="GO:0005783">
    <property type="term" value="C:endoplasmic reticulum"/>
    <property type="evidence" value="ECO:0007669"/>
    <property type="project" value="TreeGrafter"/>
</dbReference>
<feature type="domain" description="C2" evidence="13">
    <location>
        <begin position="426"/>
        <end position="541"/>
    </location>
</feature>
<evidence type="ECO:0000256" key="8">
    <source>
        <dbReference type="ARBA" id="ARBA00022989"/>
    </source>
</evidence>
<keyword evidence="4 12" id="KW-0812">Transmembrane</keyword>
<dbReference type="EMBL" id="JACBKZ010000003">
    <property type="protein sequence ID" value="KAF5955235.1"/>
    <property type="molecule type" value="Genomic_DNA"/>
</dbReference>
<dbReference type="SMART" id="SM00239">
    <property type="entry name" value="C2"/>
    <property type="match status" value="2"/>
</dbReference>
<evidence type="ECO:0000256" key="10">
    <source>
        <dbReference type="ARBA" id="ARBA00023121"/>
    </source>
</evidence>
<evidence type="ECO:0000313" key="15">
    <source>
        <dbReference type="EMBL" id="KAF5955235.1"/>
    </source>
</evidence>
<keyword evidence="9" id="KW-0445">Lipid transport</keyword>
<keyword evidence="16" id="KW-1185">Reference proteome</keyword>
<evidence type="ECO:0000256" key="2">
    <source>
        <dbReference type="ARBA" id="ARBA00006996"/>
    </source>
</evidence>
<evidence type="ECO:0000256" key="5">
    <source>
        <dbReference type="ARBA" id="ARBA00022723"/>
    </source>
</evidence>
<keyword evidence="7" id="KW-0106">Calcium</keyword>
<evidence type="ECO:0000256" key="12">
    <source>
        <dbReference type="SAM" id="Phobius"/>
    </source>
</evidence>
<dbReference type="InterPro" id="IPR000008">
    <property type="entry name" value="C2_dom"/>
</dbReference>
<evidence type="ECO:0000256" key="1">
    <source>
        <dbReference type="ARBA" id="ARBA00004167"/>
    </source>
</evidence>
<evidence type="ECO:0000256" key="11">
    <source>
        <dbReference type="ARBA" id="ARBA00023136"/>
    </source>
</evidence>
<dbReference type="PROSITE" id="PS50004">
    <property type="entry name" value="C2"/>
    <property type="match status" value="2"/>
</dbReference>
<dbReference type="CDD" id="cd21677">
    <property type="entry name" value="SMP_SYT"/>
    <property type="match status" value="1"/>
</dbReference>
<evidence type="ECO:0008006" key="17">
    <source>
        <dbReference type="Google" id="ProtNLM"/>
    </source>
</evidence>
<dbReference type="PROSITE" id="PS51847">
    <property type="entry name" value="SMP"/>
    <property type="match status" value="1"/>
</dbReference>
<dbReference type="GO" id="GO:0006869">
    <property type="term" value="P:lipid transport"/>
    <property type="evidence" value="ECO:0007669"/>
    <property type="project" value="UniProtKB-KW"/>
</dbReference>
<dbReference type="AlphaFoldDB" id="A0A7J7HRR1"/>
<dbReference type="Pfam" id="PF17047">
    <property type="entry name" value="SMP_LBD"/>
    <property type="match status" value="1"/>
</dbReference>
<dbReference type="InterPro" id="IPR035892">
    <property type="entry name" value="C2_domain_sf"/>
</dbReference>
<dbReference type="Proteomes" id="UP000593564">
    <property type="component" value="Unassembled WGS sequence"/>
</dbReference>
<name>A0A7J7HRR1_CAMSI</name>
<dbReference type="GO" id="GO:0008289">
    <property type="term" value="F:lipid binding"/>
    <property type="evidence" value="ECO:0007669"/>
    <property type="project" value="UniProtKB-KW"/>
</dbReference>
<dbReference type="PANTHER" id="PTHR10774:SF217">
    <property type="entry name" value="OS06G0685300 PROTEIN"/>
    <property type="match status" value="1"/>
</dbReference>
<dbReference type="PRINTS" id="PR00360">
    <property type="entry name" value="C2DOMAIN"/>
</dbReference>
<reference evidence="15 16" key="2">
    <citation type="submission" date="2020-07" db="EMBL/GenBank/DDBJ databases">
        <title>Genome assembly of wild tea tree DASZ reveals pedigree and selection history of tea varieties.</title>
        <authorList>
            <person name="Zhang W."/>
        </authorList>
    </citation>
    <scope>NUCLEOTIDE SEQUENCE [LARGE SCALE GENOMIC DNA]</scope>
    <source>
        <strain evidence="16">cv. G240</strain>
        <tissue evidence="15">Leaf</tissue>
    </source>
</reference>
<proteinExistence type="inferred from homology"/>
<evidence type="ECO:0000256" key="9">
    <source>
        <dbReference type="ARBA" id="ARBA00023055"/>
    </source>
</evidence>
<reference evidence="16" key="1">
    <citation type="journal article" date="2020" name="Nat. Commun.">
        <title>Genome assembly of wild tea tree DASZ reveals pedigree and selection history of tea varieties.</title>
        <authorList>
            <person name="Zhang W."/>
            <person name="Zhang Y."/>
            <person name="Qiu H."/>
            <person name="Guo Y."/>
            <person name="Wan H."/>
            <person name="Zhang X."/>
            <person name="Scossa F."/>
            <person name="Alseekh S."/>
            <person name="Zhang Q."/>
            <person name="Wang P."/>
            <person name="Xu L."/>
            <person name="Schmidt M.H."/>
            <person name="Jia X."/>
            <person name="Li D."/>
            <person name="Zhu A."/>
            <person name="Guo F."/>
            <person name="Chen W."/>
            <person name="Ni D."/>
            <person name="Usadel B."/>
            <person name="Fernie A.R."/>
            <person name="Wen W."/>
        </authorList>
    </citation>
    <scope>NUCLEOTIDE SEQUENCE [LARGE SCALE GENOMIC DNA]</scope>
    <source>
        <strain evidence="16">cv. G240</strain>
    </source>
</reference>
<feature type="domain" description="C2" evidence="13">
    <location>
        <begin position="255"/>
        <end position="378"/>
    </location>
</feature>
<evidence type="ECO:0000256" key="3">
    <source>
        <dbReference type="ARBA" id="ARBA00022448"/>
    </source>
</evidence>
<dbReference type="GO" id="GO:0016020">
    <property type="term" value="C:membrane"/>
    <property type="evidence" value="ECO:0007669"/>
    <property type="project" value="UniProtKB-SubCell"/>
</dbReference>
<evidence type="ECO:0000256" key="6">
    <source>
        <dbReference type="ARBA" id="ARBA00022737"/>
    </source>
</evidence>
<feature type="transmembrane region" description="Helical" evidence="12">
    <location>
        <begin position="7"/>
        <end position="31"/>
    </location>
</feature>
<comment type="similarity">
    <text evidence="2">Belongs to the synaptotagmin family.</text>
</comment>
<organism evidence="15 16">
    <name type="scientific">Camellia sinensis</name>
    <name type="common">Tea plant</name>
    <name type="synonym">Thea sinensis</name>
    <dbReference type="NCBI Taxonomy" id="4442"/>
    <lineage>
        <taxon>Eukaryota</taxon>
        <taxon>Viridiplantae</taxon>
        <taxon>Streptophyta</taxon>
        <taxon>Embryophyta</taxon>
        <taxon>Tracheophyta</taxon>
        <taxon>Spermatophyta</taxon>
        <taxon>Magnoliopsida</taxon>
        <taxon>eudicotyledons</taxon>
        <taxon>Gunneridae</taxon>
        <taxon>Pentapetalae</taxon>
        <taxon>asterids</taxon>
        <taxon>Ericales</taxon>
        <taxon>Theaceae</taxon>
        <taxon>Camellia</taxon>
    </lineage>
</organism>
<sequence length="560" mass="64634">MGFLSSLLEIIGFGIGIPIGFFVGFLILMYLEPKEVKDPVVRPIEEFDSSSLLDLYPEVPFWVKNPDYDRLQFCFIESDCLNMQVDWLNRFIYDLWPCLEKAICAQIRIMAKPIFAEYVGKFQINSIDFETLSLGTLPPIIHGIKVYEVNENELVFEPAVKWAGNSNITLVLRLLFLRITIQLTDVQICAEPRIILRPFVPTFPCFASIIVSLMEKPYVDFGLKVLGADVMAIPGFYQFVQVEIIRKQIASLYLWPHTLEIPILDSSVGAVNKPLGILHVKVLCARNLLKKDFIGTSDPYVQLSLSGERLPAKKSSIKMNNLNPDWNEDFKLLVKDLQSQVLQLHLYDWEKFGPHDKLGMQVIPLKLLMPHETKEFTLDLLHSMKPDDPHNKKPRGKITVEMTFNPFKQDNERFSRPLERHEWIECVGKASQDMSFSSAGLLLVTVIGAKDVEGKHHNNPYSLVYFKGEQKKTKVIKKTRDPSWNEEFQFMLEEPPLKETIHIEVMNKRWRDIIFRSKESMGHVDINLIDVVNNGHMNDKYHLINSKKGVIHLDIRWKVI</sequence>
<protein>
    <recommendedName>
        <fullName evidence="17">C2 domain-containing protein</fullName>
    </recommendedName>
</protein>
<dbReference type="InterPro" id="IPR045050">
    <property type="entry name" value="Synaptotagmin_plant"/>
</dbReference>
<keyword evidence="6" id="KW-0677">Repeat</keyword>
<dbReference type="CDD" id="cd00030">
    <property type="entry name" value="C2"/>
    <property type="match status" value="2"/>
</dbReference>
<keyword evidence="10" id="KW-0446">Lipid-binding</keyword>
<dbReference type="InterPro" id="IPR039010">
    <property type="entry name" value="Synaptotagmin_SMP"/>
</dbReference>
<dbReference type="FunFam" id="2.60.40.150:FF:000102">
    <property type="entry name" value="Synaptotagmin-2 isoform A"/>
    <property type="match status" value="1"/>
</dbReference>
<dbReference type="Gene3D" id="2.60.40.150">
    <property type="entry name" value="C2 domain"/>
    <property type="match status" value="2"/>
</dbReference>
<dbReference type="SUPFAM" id="SSF49562">
    <property type="entry name" value="C2 domain (Calcium/lipid-binding domain, CaLB)"/>
    <property type="match status" value="2"/>
</dbReference>
<keyword evidence="3" id="KW-0813">Transport</keyword>
<keyword evidence="8 12" id="KW-1133">Transmembrane helix</keyword>
<feature type="domain" description="SMP-LTD" evidence="14">
    <location>
        <begin position="81"/>
        <end position="264"/>
    </location>
</feature>